<comment type="catalytic activity">
    <reaction evidence="5 6">
        <text>biotin + L-lysyl-[protein] + ATP = N(6)-biotinyl-L-lysyl-[protein] + AMP + diphosphate + H(+)</text>
        <dbReference type="Rhea" id="RHEA:11756"/>
        <dbReference type="Rhea" id="RHEA-COMP:9752"/>
        <dbReference type="Rhea" id="RHEA-COMP:10505"/>
        <dbReference type="ChEBI" id="CHEBI:15378"/>
        <dbReference type="ChEBI" id="CHEBI:29969"/>
        <dbReference type="ChEBI" id="CHEBI:30616"/>
        <dbReference type="ChEBI" id="CHEBI:33019"/>
        <dbReference type="ChEBI" id="CHEBI:57586"/>
        <dbReference type="ChEBI" id="CHEBI:83144"/>
        <dbReference type="ChEBI" id="CHEBI:456215"/>
        <dbReference type="EC" id="6.3.4.15"/>
    </reaction>
</comment>
<dbReference type="PANTHER" id="PTHR12835:SF5">
    <property type="entry name" value="BIOTIN--PROTEIN LIGASE"/>
    <property type="match status" value="1"/>
</dbReference>
<keyword evidence="4 6" id="KW-0092">Biotin</keyword>
<dbReference type="Gene3D" id="2.30.30.100">
    <property type="match status" value="1"/>
</dbReference>
<evidence type="ECO:0000256" key="5">
    <source>
        <dbReference type="ARBA" id="ARBA00047846"/>
    </source>
</evidence>
<evidence type="ECO:0000259" key="7">
    <source>
        <dbReference type="PROSITE" id="PS51733"/>
    </source>
</evidence>
<dbReference type="NCBIfam" id="TIGR00121">
    <property type="entry name" value="birA_ligase"/>
    <property type="match status" value="1"/>
</dbReference>
<feature type="binding site" evidence="6">
    <location>
        <position position="114"/>
    </location>
    <ligand>
        <name>biotin</name>
        <dbReference type="ChEBI" id="CHEBI:57586"/>
    </ligand>
</feature>
<keyword evidence="6" id="KW-0238">DNA-binding</keyword>
<feature type="DNA-binding region" description="H-T-H motif" evidence="6">
    <location>
        <begin position="18"/>
        <end position="37"/>
    </location>
</feature>
<dbReference type="SUPFAM" id="SSF50037">
    <property type="entry name" value="C-terminal domain of transcriptional repressors"/>
    <property type="match status" value="1"/>
</dbReference>
<dbReference type="GO" id="GO:0004077">
    <property type="term" value="F:biotin--[biotin carboxyl-carrier protein] ligase activity"/>
    <property type="evidence" value="ECO:0007669"/>
    <property type="project" value="UniProtKB-UniRule"/>
</dbReference>
<comment type="similarity">
    <text evidence="6">Belongs to the biotin--protein ligase family.</text>
</comment>
<dbReference type="Gene3D" id="1.10.10.10">
    <property type="entry name" value="Winged helix-like DNA-binding domain superfamily/Winged helix DNA-binding domain"/>
    <property type="match status" value="1"/>
</dbReference>
<dbReference type="AlphaFoldDB" id="A0AAU7QJA7"/>
<sequence length="332" mass="34842">MQPAQLLALLAAGEPLSGEALAVTAGVTRAAIWKQVEALRRRGVPVEARGAAGYCLPWPLQMLDAARIRTLLPASAASALTALDVYWELDSTSSELQRRGAAAGDFSVVLAETQHAGRGRRGREWLSPPGMNIYLSCLKRFDAGFAALTGLSLAVGVIALRALEVLGIDGAGLKWPNDLLVAPARRHDGPGGKLGGILIELSGEYQGPCAAIIGIGLNLRLTPALREQAGQPVADLAGLGGGAPPDRNLLVATLITALVEGLREFERDGFAAFGADYARYDLLRDQPLQLSGALEAFRGVGAGVDSRGALQVRLEDGSMRRVDSADVTVRRA</sequence>
<dbReference type="PROSITE" id="PS51733">
    <property type="entry name" value="BPL_LPL_CATALYTIC"/>
    <property type="match status" value="1"/>
</dbReference>
<dbReference type="Gene3D" id="3.30.930.10">
    <property type="entry name" value="Bira Bifunctional Protein, Domain 2"/>
    <property type="match status" value="1"/>
</dbReference>
<dbReference type="SUPFAM" id="SSF55681">
    <property type="entry name" value="Class II aaRS and biotin synthetases"/>
    <property type="match status" value="1"/>
</dbReference>
<dbReference type="InterPro" id="IPR045864">
    <property type="entry name" value="aa-tRNA-synth_II/BPL/LPL"/>
</dbReference>
<organism evidence="8">
    <name type="scientific">Rhodanobacter sp. IGA1.0</name>
    <dbReference type="NCBI Taxonomy" id="3158582"/>
    <lineage>
        <taxon>Bacteria</taxon>
        <taxon>Pseudomonadati</taxon>
        <taxon>Pseudomonadota</taxon>
        <taxon>Gammaproteobacteria</taxon>
        <taxon>Lysobacterales</taxon>
        <taxon>Rhodanobacteraceae</taxon>
        <taxon>Rhodanobacter</taxon>
    </lineage>
</organism>
<dbReference type="HAMAP" id="MF_00978">
    <property type="entry name" value="Bifunct_BirA"/>
    <property type="match status" value="1"/>
</dbReference>
<dbReference type="GO" id="GO:0005737">
    <property type="term" value="C:cytoplasm"/>
    <property type="evidence" value="ECO:0007669"/>
    <property type="project" value="TreeGrafter"/>
</dbReference>
<dbReference type="SUPFAM" id="SSF46785">
    <property type="entry name" value="Winged helix' DNA-binding domain"/>
    <property type="match status" value="1"/>
</dbReference>
<dbReference type="Pfam" id="PF03099">
    <property type="entry name" value="BPL_LplA_LipB"/>
    <property type="match status" value="1"/>
</dbReference>
<evidence type="ECO:0000256" key="3">
    <source>
        <dbReference type="ARBA" id="ARBA00022840"/>
    </source>
</evidence>
<dbReference type="InterPro" id="IPR036390">
    <property type="entry name" value="WH_DNA-bd_sf"/>
</dbReference>
<dbReference type="EC" id="6.3.4.15" evidence="6"/>
<dbReference type="EMBL" id="CP157948">
    <property type="protein sequence ID" value="XBS89586.1"/>
    <property type="molecule type" value="Genomic_DNA"/>
</dbReference>
<gene>
    <name evidence="6" type="primary">birA</name>
    <name evidence="8" type="ORF">ABNK63_14470</name>
</gene>
<comment type="caution">
    <text evidence="6">Lacks conserved residue(s) required for the propagation of feature annotation.</text>
</comment>
<keyword evidence="1 6" id="KW-0436">Ligase</keyword>
<dbReference type="GO" id="GO:0006355">
    <property type="term" value="P:regulation of DNA-templated transcription"/>
    <property type="evidence" value="ECO:0007669"/>
    <property type="project" value="UniProtKB-UniRule"/>
</dbReference>
<proteinExistence type="inferred from homology"/>
<dbReference type="GO" id="GO:0005524">
    <property type="term" value="F:ATP binding"/>
    <property type="evidence" value="ECO:0007669"/>
    <property type="project" value="UniProtKB-UniRule"/>
</dbReference>
<dbReference type="RefSeq" id="WP_007808262.1">
    <property type="nucleotide sequence ID" value="NZ_CP157948.1"/>
</dbReference>
<feature type="domain" description="BPL/LPL catalytic" evidence="7">
    <location>
        <begin position="65"/>
        <end position="266"/>
    </location>
</feature>
<evidence type="ECO:0000256" key="4">
    <source>
        <dbReference type="ARBA" id="ARBA00023267"/>
    </source>
</evidence>
<evidence type="ECO:0000256" key="1">
    <source>
        <dbReference type="ARBA" id="ARBA00022598"/>
    </source>
</evidence>
<dbReference type="InterPro" id="IPR013196">
    <property type="entry name" value="HTH_11"/>
</dbReference>
<evidence type="ECO:0000256" key="6">
    <source>
        <dbReference type="HAMAP-Rule" id="MF_00978"/>
    </source>
</evidence>
<dbReference type="Pfam" id="PF02237">
    <property type="entry name" value="BPL_C"/>
    <property type="match status" value="1"/>
</dbReference>
<accession>A0AAU7QJA7</accession>
<dbReference type="InterPro" id="IPR004143">
    <property type="entry name" value="BPL_LPL_catalytic"/>
</dbReference>
<keyword evidence="6" id="KW-0678">Repressor</keyword>
<feature type="binding site" evidence="6">
    <location>
        <begin position="118"/>
        <end position="120"/>
    </location>
    <ligand>
        <name>biotin</name>
        <dbReference type="ChEBI" id="CHEBI:57586"/>
    </ligand>
</feature>
<comment type="function">
    <text evidence="6">Acts both as a biotin--[acetyl-CoA-carboxylase] ligase and a biotin-operon repressor. In the presence of ATP, BirA activates biotin to form the BirA-biotinyl-5'-adenylate (BirA-bio-5'-AMP or holoBirA) complex. HoloBirA can either transfer the biotinyl moiety to the biotin carboxyl carrier protein (BCCP) subunit of acetyl-CoA carboxylase, or bind to the biotin operator site and inhibit transcription of the operon.</text>
</comment>
<dbReference type="CDD" id="cd16442">
    <property type="entry name" value="BPL"/>
    <property type="match status" value="1"/>
</dbReference>
<keyword evidence="2 6" id="KW-0547">Nucleotide-binding</keyword>
<evidence type="ECO:0000313" key="8">
    <source>
        <dbReference type="EMBL" id="XBS89586.1"/>
    </source>
</evidence>
<evidence type="ECO:0000256" key="2">
    <source>
        <dbReference type="ARBA" id="ARBA00022741"/>
    </source>
</evidence>
<name>A0AAU7QJA7_9GAMM</name>
<dbReference type="InterPro" id="IPR036388">
    <property type="entry name" value="WH-like_DNA-bd_sf"/>
</dbReference>
<dbReference type="GO" id="GO:0003677">
    <property type="term" value="F:DNA binding"/>
    <property type="evidence" value="ECO:0007669"/>
    <property type="project" value="UniProtKB-UniRule"/>
</dbReference>
<keyword evidence="6" id="KW-0805">Transcription regulation</keyword>
<dbReference type="PANTHER" id="PTHR12835">
    <property type="entry name" value="BIOTIN PROTEIN LIGASE"/>
    <property type="match status" value="1"/>
</dbReference>
<protein>
    <recommendedName>
        <fullName evidence="6">Bifunctional ligase/repressor BirA</fullName>
    </recommendedName>
    <alternativeName>
        <fullName evidence="6">Biotin operon repressor</fullName>
    </alternativeName>
    <alternativeName>
        <fullName evidence="6">Biotin--[acetyl-CoA-carboxylase] ligase</fullName>
        <ecNumber evidence="6">6.3.4.15</ecNumber>
    </alternativeName>
    <alternativeName>
        <fullName evidence="6">Biotin--protein ligase</fullName>
    </alternativeName>
    <alternativeName>
        <fullName evidence="6">Biotin-[acetyl-CoA carboxylase] synthetase</fullName>
    </alternativeName>
</protein>
<dbReference type="Pfam" id="PF08279">
    <property type="entry name" value="HTH_11"/>
    <property type="match status" value="1"/>
</dbReference>
<dbReference type="InterPro" id="IPR003142">
    <property type="entry name" value="BPL_C"/>
</dbReference>
<dbReference type="InterPro" id="IPR030855">
    <property type="entry name" value="Bifunct_BirA"/>
</dbReference>
<reference evidence="8" key="1">
    <citation type="submission" date="2024-06" db="EMBL/GenBank/DDBJ databases">
        <authorList>
            <person name="Sun Y."/>
        </authorList>
    </citation>
    <scope>NUCLEOTIDE SEQUENCE</scope>
    <source>
        <strain evidence="8">IGA1.0</strain>
    </source>
</reference>
<dbReference type="InterPro" id="IPR004408">
    <property type="entry name" value="Biotin_CoA_COase_ligase"/>
</dbReference>
<keyword evidence="6" id="KW-0804">Transcription</keyword>
<dbReference type="InterPro" id="IPR008988">
    <property type="entry name" value="Transcriptional_repressor_C"/>
</dbReference>
<keyword evidence="3 6" id="KW-0067">ATP-binding</keyword>